<dbReference type="OrthoDB" id="5599235at2759"/>
<evidence type="ECO:0000256" key="8">
    <source>
        <dbReference type="ARBA" id="ARBA00022701"/>
    </source>
</evidence>
<keyword evidence="14" id="KW-0539">Nucleus</keyword>
<dbReference type="GO" id="GO:0072686">
    <property type="term" value="C:mitotic spindle"/>
    <property type="evidence" value="ECO:0007669"/>
    <property type="project" value="InterPro"/>
</dbReference>
<evidence type="ECO:0000256" key="2">
    <source>
        <dbReference type="ARBA" id="ARBA00004186"/>
    </source>
</evidence>
<evidence type="ECO:0000256" key="19">
    <source>
        <dbReference type="SAM" id="MobiDB-lite"/>
    </source>
</evidence>
<dbReference type="EMBL" id="KV921928">
    <property type="protein sequence ID" value="ORE06201.1"/>
    <property type="molecule type" value="Genomic_DNA"/>
</dbReference>
<keyword evidence="8" id="KW-0493">Microtubule</keyword>
<accession>A0A1X0R2J0</accession>
<dbReference type="GO" id="GO:0051301">
    <property type="term" value="P:cell division"/>
    <property type="evidence" value="ECO:0007669"/>
    <property type="project" value="UniProtKB-KW"/>
</dbReference>
<evidence type="ECO:0000256" key="12">
    <source>
        <dbReference type="ARBA" id="ARBA00023054"/>
    </source>
</evidence>
<evidence type="ECO:0000256" key="5">
    <source>
        <dbReference type="ARBA" id="ARBA00022454"/>
    </source>
</evidence>
<evidence type="ECO:0000256" key="3">
    <source>
        <dbReference type="ARBA" id="ARBA00004629"/>
    </source>
</evidence>
<evidence type="ECO:0000256" key="14">
    <source>
        <dbReference type="ARBA" id="ARBA00023242"/>
    </source>
</evidence>
<organism evidence="20">
    <name type="scientific">Rhizopus microsporus var. microsporus</name>
    <dbReference type="NCBI Taxonomy" id="86635"/>
    <lineage>
        <taxon>Eukaryota</taxon>
        <taxon>Fungi</taxon>
        <taxon>Fungi incertae sedis</taxon>
        <taxon>Mucoromycota</taxon>
        <taxon>Mucoromycotina</taxon>
        <taxon>Mucoromycetes</taxon>
        <taxon>Mucorales</taxon>
        <taxon>Mucorineae</taxon>
        <taxon>Rhizopodaceae</taxon>
        <taxon>Rhizopus</taxon>
    </lineage>
</organism>
<evidence type="ECO:0000256" key="17">
    <source>
        <dbReference type="ARBA" id="ARBA00044152"/>
    </source>
</evidence>
<dbReference type="Pfam" id="PF08651">
    <property type="entry name" value="DASH_Duo1"/>
    <property type="match status" value="1"/>
</dbReference>
<name>A0A1X0R2J0_RHIZD</name>
<dbReference type="PANTHER" id="PTHR28216">
    <property type="entry name" value="DASH COMPLEX SUBUNIT DUO1"/>
    <property type="match status" value="1"/>
</dbReference>
<evidence type="ECO:0000256" key="10">
    <source>
        <dbReference type="ARBA" id="ARBA00022829"/>
    </source>
</evidence>
<dbReference type="GO" id="GO:0000278">
    <property type="term" value="P:mitotic cell cycle"/>
    <property type="evidence" value="ECO:0007669"/>
    <property type="project" value="InterPro"/>
</dbReference>
<evidence type="ECO:0000256" key="16">
    <source>
        <dbReference type="ARBA" id="ARBA00023328"/>
    </source>
</evidence>
<dbReference type="VEuPathDB" id="FungiDB:BCV72DRAFT_127567"/>
<keyword evidence="12" id="KW-0175">Coiled coil</keyword>
<comment type="subcellular location">
    <subcellularLocation>
        <location evidence="3">Chromosome</location>
        <location evidence="3">Centromere</location>
        <location evidence="3">Kinetochore</location>
    </subcellularLocation>
    <subcellularLocation>
        <location evidence="2">Cytoplasm</location>
        <location evidence="2">Cytoskeleton</location>
        <location evidence="2">Spindle</location>
    </subcellularLocation>
    <subcellularLocation>
        <location evidence="1">Nucleus</location>
    </subcellularLocation>
</comment>
<evidence type="ECO:0000313" key="20">
    <source>
        <dbReference type="EMBL" id="ORE06201.1"/>
    </source>
</evidence>
<keyword evidence="5" id="KW-0158">Chromosome</keyword>
<sequence length="135" mass="15778">MTDSNEHTETEATSPTKTPAPSLSQRQSTLLKANRRSNFFYRNLQNEPPIGNPENSDEYNARLKQEYEQLQLINHTLEVMIDDFQKVVNTQKQLARHVDDTDKLLDVWSTILETTEKYKRLIEGPTWEKKEENGQ</sequence>
<evidence type="ECO:0000256" key="9">
    <source>
        <dbReference type="ARBA" id="ARBA00022776"/>
    </source>
</evidence>
<keyword evidence="13" id="KW-0206">Cytoskeleton</keyword>
<feature type="region of interest" description="Disordered" evidence="19">
    <location>
        <begin position="1"/>
        <end position="28"/>
    </location>
</feature>
<comment type="similarity">
    <text evidence="4">Belongs to the DASH complex DUO1 family.</text>
</comment>
<keyword evidence="11" id="KW-0995">Kinetochore</keyword>
<proteinExistence type="inferred from homology"/>
<evidence type="ECO:0000256" key="13">
    <source>
        <dbReference type="ARBA" id="ARBA00023212"/>
    </source>
</evidence>
<keyword evidence="7" id="KW-0132">Cell division</keyword>
<dbReference type="Proteomes" id="UP000242414">
    <property type="component" value="Unassembled WGS sequence"/>
</dbReference>
<feature type="compositionally biased region" description="Polar residues" evidence="19">
    <location>
        <begin position="11"/>
        <end position="28"/>
    </location>
</feature>
<evidence type="ECO:0000256" key="4">
    <source>
        <dbReference type="ARBA" id="ARBA00005366"/>
    </source>
</evidence>
<dbReference type="GO" id="GO:0042729">
    <property type="term" value="C:DASH complex"/>
    <property type="evidence" value="ECO:0007669"/>
    <property type="project" value="InterPro"/>
</dbReference>
<keyword evidence="10" id="KW-0159">Chromosome partition</keyword>
<keyword evidence="9" id="KW-0498">Mitosis</keyword>
<evidence type="ECO:0000256" key="18">
    <source>
        <dbReference type="ARBA" id="ARBA00044358"/>
    </source>
</evidence>
<evidence type="ECO:0000256" key="15">
    <source>
        <dbReference type="ARBA" id="ARBA00023306"/>
    </source>
</evidence>
<keyword evidence="6" id="KW-0963">Cytoplasm</keyword>
<dbReference type="InterPro" id="IPR013960">
    <property type="entry name" value="DASH_Duo1"/>
</dbReference>
<dbReference type="PANTHER" id="PTHR28216:SF1">
    <property type="entry name" value="DASH COMPLEX SUBUNIT DUO1"/>
    <property type="match status" value="1"/>
</dbReference>
<dbReference type="GO" id="GO:0005874">
    <property type="term" value="C:microtubule"/>
    <property type="evidence" value="ECO:0007669"/>
    <property type="project" value="UniProtKB-KW"/>
</dbReference>
<protein>
    <recommendedName>
        <fullName evidence="17">DASH complex subunit DUO1</fullName>
    </recommendedName>
    <alternativeName>
        <fullName evidence="18">Outer kinetochore protein DUO1</fullName>
    </alternativeName>
</protein>
<evidence type="ECO:0000256" key="11">
    <source>
        <dbReference type="ARBA" id="ARBA00022838"/>
    </source>
</evidence>
<feature type="compositionally biased region" description="Basic and acidic residues" evidence="19">
    <location>
        <begin position="1"/>
        <end position="10"/>
    </location>
</feature>
<dbReference type="GO" id="GO:0007059">
    <property type="term" value="P:chromosome segregation"/>
    <property type="evidence" value="ECO:0007669"/>
    <property type="project" value="UniProtKB-KW"/>
</dbReference>
<gene>
    <name evidence="20" type="ORF">BCV72DRAFT_127567</name>
</gene>
<keyword evidence="15" id="KW-0131">Cell cycle</keyword>
<evidence type="ECO:0000256" key="1">
    <source>
        <dbReference type="ARBA" id="ARBA00004123"/>
    </source>
</evidence>
<evidence type="ECO:0000256" key="7">
    <source>
        <dbReference type="ARBA" id="ARBA00022618"/>
    </source>
</evidence>
<reference evidence="20" key="1">
    <citation type="journal article" date="2016" name="Proc. Natl. Acad. Sci. U.S.A.">
        <title>Lipid metabolic changes in an early divergent fungus govern the establishment of a mutualistic symbiosis with endobacteria.</title>
        <authorList>
            <person name="Lastovetsky O.A."/>
            <person name="Gaspar M.L."/>
            <person name="Mondo S.J."/>
            <person name="LaButti K.M."/>
            <person name="Sandor L."/>
            <person name="Grigoriev I.V."/>
            <person name="Henry S.A."/>
            <person name="Pawlowska T.E."/>
        </authorList>
    </citation>
    <scope>NUCLEOTIDE SEQUENCE [LARGE SCALE GENOMIC DNA]</scope>
    <source>
        <strain evidence="20">ATCC 52814</strain>
    </source>
</reference>
<dbReference type="AlphaFoldDB" id="A0A1X0R2J0"/>
<keyword evidence="16" id="KW-0137">Centromere</keyword>
<evidence type="ECO:0000256" key="6">
    <source>
        <dbReference type="ARBA" id="ARBA00022490"/>
    </source>
</evidence>